<dbReference type="PANTHER" id="PTHR14907">
    <property type="entry name" value="FI14130P"/>
    <property type="match status" value="1"/>
</dbReference>
<dbReference type="AlphaFoldDB" id="A0AAN7P796"/>
<dbReference type="Gene3D" id="1.10.287.450">
    <property type="entry name" value="Helix hairpin bin"/>
    <property type="match status" value="1"/>
</dbReference>
<keyword evidence="4" id="KW-1185">Reference proteome</keyword>
<evidence type="ECO:0000313" key="3">
    <source>
        <dbReference type="EMBL" id="KAK4877418.1"/>
    </source>
</evidence>
<dbReference type="SUPFAM" id="SSF47473">
    <property type="entry name" value="EF-hand"/>
    <property type="match status" value="1"/>
</dbReference>
<accession>A0AAN7P796</accession>
<dbReference type="InterPro" id="IPR026828">
    <property type="entry name" value="SAPC2_1/2"/>
</dbReference>
<reference evidence="4" key="1">
    <citation type="submission" date="2023-01" db="EMBL/GenBank/DDBJ databases">
        <title>Key to firefly adult light organ development and bioluminescence: homeobox transcription factors regulate luciferase expression and transportation to peroxisome.</title>
        <authorList>
            <person name="Fu X."/>
        </authorList>
    </citation>
    <scope>NUCLEOTIDE SEQUENCE [LARGE SCALE GENOMIC DNA]</scope>
</reference>
<evidence type="ECO:0000259" key="2">
    <source>
        <dbReference type="Pfam" id="PF25825"/>
    </source>
</evidence>
<comment type="caution">
    <text evidence="3">The sequence shown here is derived from an EMBL/GenBank/DDBJ whole genome shotgun (WGS) entry which is preliminary data.</text>
</comment>
<dbReference type="PANTHER" id="PTHR14907:SF2">
    <property type="entry name" value="SUPPRESSOR APC DOMAIN-CONTAINING PROTEIN 2"/>
    <property type="match status" value="1"/>
</dbReference>
<organism evidence="3 4">
    <name type="scientific">Aquatica leii</name>
    <dbReference type="NCBI Taxonomy" id="1421715"/>
    <lineage>
        <taxon>Eukaryota</taxon>
        <taxon>Metazoa</taxon>
        <taxon>Ecdysozoa</taxon>
        <taxon>Arthropoda</taxon>
        <taxon>Hexapoda</taxon>
        <taxon>Insecta</taxon>
        <taxon>Pterygota</taxon>
        <taxon>Neoptera</taxon>
        <taxon>Endopterygota</taxon>
        <taxon>Coleoptera</taxon>
        <taxon>Polyphaga</taxon>
        <taxon>Elateriformia</taxon>
        <taxon>Elateroidea</taxon>
        <taxon>Lampyridae</taxon>
        <taxon>Luciolinae</taxon>
        <taxon>Aquatica</taxon>
    </lineage>
</organism>
<dbReference type="Proteomes" id="UP001353858">
    <property type="component" value="Unassembled WGS sequence"/>
</dbReference>
<feature type="region of interest" description="Disordered" evidence="1">
    <location>
        <begin position="94"/>
        <end position="122"/>
    </location>
</feature>
<dbReference type="EMBL" id="JARPUR010000004">
    <property type="protein sequence ID" value="KAK4877418.1"/>
    <property type="molecule type" value="Genomic_DNA"/>
</dbReference>
<protein>
    <recommendedName>
        <fullName evidence="2">Suppressor APC domain-containing protein</fullName>
    </recommendedName>
</protein>
<dbReference type="InterPro" id="IPR057953">
    <property type="entry name" value="SAPC2_N"/>
</dbReference>
<feature type="domain" description="Suppressor APC" evidence="2">
    <location>
        <begin position="13"/>
        <end position="90"/>
    </location>
</feature>
<proteinExistence type="predicted"/>
<dbReference type="Pfam" id="PF11414">
    <property type="entry name" value="Suppressor_APC"/>
    <property type="match status" value="1"/>
</dbReference>
<gene>
    <name evidence="3" type="ORF">RN001_009924</name>
</gene>
<evidence type="ECO:0000313" key="4">
    <source>
        <dbReference type="Proteomes" id="UP001353858"/>
    </source>
</evidence>
<name>A0AAN7P796_9COLE</name>
<dbReference type="Pfam" id="PF25825">
    <property type="entry name" value="SAPC2_N"/>
    <property type="match status" value="1"/>
</dbReference>
<sequence length="436" mass="50119">MSSPLQSSTLDSLPKQFVSAMRTLFDIMDDKKTGYVKFADIENRWQDDGSKGLPKGVIESLRKVTPPNGLLSFERFCAGLKICLLRNQVEQRNQNPLKQRPSDVGVQSNNRPPSAPLLDLDCPPKPPSWTNTAAVRPTNIISQQRTISMPQLLTERKNKEQEILDIHNFEKPVPNINKPMLYGPPKPPRSAVGLERGNIDRAEIRTALQNWQIGLMMNDQDMKGDKRSSQYVAVPRTGRSLGDGKAAPQPEMPVSGIYQKKPNVRRREPRRHTLQNGIDYNMLKRMKQIEQEKDVLMQGLSGIEKTREWYLKQIAAVQEKMKYLGRMGHVEQWTEAQQERLELQRARVFEVNRHLAALTDSWERGGLPLHMNLAVNHYPLQHDFSTRLKQQNHLLTEEVGKKNERITVLEREKASLIRELFQMRGSNRNNQEEAVF</sequence>
<evidence type="ECO:0000256" key="1">
    <source>
        <dbReference type="SAM" id="MobiDB-lite"/>
    </source>
</evidence>
<dbReference type="InterPro" id="IPR011992">
    <property type="entry name" value="EF-hand-dom_pair"/>
</dbReference>